<dbReference type="EMBL" id="CAACVI010000012">
    <property type="protein sequence ID" value="VEN73649.1"/>
    <property type="molecule type" value="Genomic_DNA"/>
</dbReference>
<dbReference type="Pfam" id="PF09945">
    <property type="entry name" value="DUF2177"/>
    <property type="match status" value="1"/>
</dbReference>
<keyword evidence="1" id="KW-0472">Membrane</keyword>
<accession>A0A484HK73</accession>
<organism evidence="2">
    <name type="scientific">uncultured Desulfobacteraceae bacterium</name>
    <dbReference type="NCBI Taxonomy" id="218296"/>
    <lineage>
        <taxon>Bacteria</taxon>
        <taxon>Pseudomonadati</taxon>
        <taxon>Thermodesulfobacteriota</taxon>
        <taxon>Desulfobacteria</taxon>
        <taxon>Desulfobacterales</taxon>
        <taxon>Desulfobacteraceae</taxon>
        <taxon>environmental samples</taxon>
    </lineage>
</organism>
<name>A0A484HK73_9BACT</name>
<evidence type="ECO:0000313" key="2">
    <source>
        <dbReference type="EMBL" id="VEN73649.1"/>
    </source>
</evidence>
<feature type="transmembrane region" description="Helical" evidence="1">
    <location>
        <begin position="7"/>
        <end position="27"/>
    </location>
</feature>
<gene>
    <name evidence="2" type="ORF">EPICR_20116</name>
</gene>
<protein>
    <recommendedName>
        <fullName evidence="3">DUF2177 domain-containing protein</fullName>
    </recommendedName>
</protein>
<dbReference type="PROSITE" id="PS51257">
    <property type="entry name" value="PROKAR_LIPOPROTEIN"/>
    <property type="match status" value="1"/>
</dbReference>
<keyword evidence="1" id="KW-0812">Transmembrane</keyword>
<evidence type="ECO:0000256" key="1">
    <source>
        <dbReference type="SAM" id="Phobius"/>
    </source>
</evidence>
<feature type="transmembrane region" description="Helical" evidence="1">
    <location>
        <begin position="74"/>
        <end position="93"/>
    </location>
</feature>
<feature type="transmembrane region" description="Helical" evidence="1">
    <location>
        <begin position="47"/>
        <end position="67"/>
    </location>
</feature>
<sequence length="135" mass="14840">MKTSSIVILYILTACVFFAVDMIWLGFAARGVYKKYLGAFLRPDINWTAAVIFYLLFVAGILIFAVFPALEKASWARAAILGALFGFFAYAAYDLTNLATLKGWPLPIVFIDMAWGTFLCGIVGLAGFWMGSALK</sequence>
<reference evidence="2" key="1">
    <citation type="submission" date="2019-01" db="EMBL/GenBank/DDBJ databases">
        <authorList>
            <consortium name="Genoscope - CEA"/>
            <person name="William W."/>
        </authorList>
    </citation>
    <scope>NUCLEOTIDE SEQUENCE</scope>
    <source>
        <strain evidence="2">CR-1</strain>
    </source>
</reference>
<proteinExistence type="predicted"/>
<evidence type="ECO:0008006" key="3">
    <source>
        <dbReference type="Google" id="ProtNLM"/>
    </source>
</evidence>
<keyword evidence="1" id="KW-1133">Transmembrane helix</keyword>
<feature type="transmembrane region" description="Helical" evidence="1">
    <location>
        <begin position="113"/>
        <end position="134"/>
    </location>
</feature>
<dbReference type="AlphaFoldDB" id="A0A484HK73"/>
<dbReference type="InterPro" id="IPR018687">
    <property type="entry name" value="DUF2177_membr"/>
</dbReference>